<protein>
    <recommendedName>
        <fullName evidence="2">DUF3047 domain-containing protein</fullName>
    </recommendedName>
</protein>
<organism evidence="1">
    <name type="scientific">hydrothermal vent metagenome</name>
    <dbReference type="NCBI Taxonomy" id="652676"/>
    <lineage>
        <taxon>unclassified sequences</taxon>
        <taxon>metagenomes</taxon>
        <taxon>ecological metagenomes</taxon>
    </lineage>
</organism>
<evidence type="ECO:0000313" key="1">
    <source>
        <dbReference type="EMBL" id="VAW64237.1"/>
    </source>
</evidence>
<dbReference type="AlphaFoldDB" id="A0A3B0XM44"/>
<dbReference type="Pfam" id="PF11249">
    <property type="entry name" value="DUF3047"/>
    <property type="match status" value="1"/>
</dbReference>
<accession>A0A3B0XM44</accession>
<reference evidence="1" key="1">
    <citation type="submission" date="2018-06" db="EMBL/GenBank/DDBJ databases">
        <authorList>
            <person name="Zhirakovskaya E."/>
        </authorList>
    </citation>
    <scope>NUCLEOTIDE SEQUENCE</scope>
</reference>
<sequence>MNAISNVLFLLQHAFLSVRSMSSVMLLIVVGGDVCADPAQIVIPAFSAQNNQQIPVKWQAYGFDDIAHTDYTLVVDDGVTVLRAKSDDSASGLIHHIRFNPHDYPYISWRWKMLRALDKSDARAKSTDDYALRLYINFDFDLEKLPFDEQFGARLYRRLRGDNAPLASLNYIWENQLSKDTLIASPYTERVQMWVLQNRQSEPGVWNTEQRNIVEDYTQAFGEPPSDVISIAVMTDSDNTQGASLAYYGDIVLSKTAKK</sequence>
<proteinExistence type="predicted"/>
<dbReference type="InterPro" id="IPR021409">
    <property type="entry name" value="DUF3047"/>
</dbReference>
<evidence type="ECO:0008006" key="2">
    <source>
        <dbReference type="Google" id="ProtNLM"/>
    </source>
</evidence>
<name>A0A3B0XM44_9ZZZZ</name>
<gene>
    <name evidence="1" type="ORF">MNBD_GAMMA10-3086</name>
</gene>
<dbReference type="EMBL" id="UOFJ01000125">
    <property type="protein sequence ID" value="VAW64237.1"/>
    <property type="molecule type" value="Genomic_DNA"/>
</dbReference>